<evidence type="ECO:0000256" key="1">
    <source>
        <dbReference type="SAM" id="MobiDB-lite"/>
    </source>
</evidence>
<sequence>MRSFSVERFLMESLGVERLSVESLSEESLPVFFAEVRGTKGLSQPGPHTDSAETRSARGRSVTPVVSVASVESGCSAPGG</sequence>
<reference evidence="2" key="1">
    <citation type="submission" date="2021-02" db="EMBL/GenBank/DDBJ databases">
        <title>Sequencing the genomes of 1000 actinobacteria strains.</title>
        <authorList>
            <person name="Klenk H.-P."/>
        </authorList>
    </citation>
    <scope>NUCLEOTIDE SEQUENCE</scope>
    <source>
        <strain evidence="2">DSM 22850</strain>
    </source>
</reference>
<evidence type="ECO:0000313" key="2">
    <source>
        <dbReference type="EMBL" id="MBP1324925.1"/>
    </source>
</evidence>
<evidence type="ECO:0000313" key="3">
    <source>
        <dbReference type="Proteomes" id="UP000675163"/>
    </source>
</evidence>
<feature type="region of interest" description="Disordered" evidence="1">
    <location>
        <begin position="39"/>
        <end position="80"/>
    </location>
</feature>
<organism evidence="2 3">
    <name type="scientific">Leucobacter exalbidus</name>
    <dbReference type="NCBI Taxonomy" id="662960"/>
    <lineage>
        <taxon>Bacteria</taxon>
        <taxon>Bacillati</taxon>
        <taxon>Actinomycetota</taxon>
        <taxon>Actinomycetes</taxon>
        <taxon>Micrococcales</taxon>
        <taxon>Microbacteriaceae</taxon>
        <taxon>Leucobacter</taxon>
    </lineage>
</organism>
<dbReference type="EMBL" id="JAFIDA010000001">
    <property type="protein sequence ID" value="MBP1324925.1"/>
    <property type="molecule type" value="Genomic_DNA"/>
</dbReference>
<name>A0A940PKQ3_9MICO</name>
<proteinExistence type="predicted"/>
<keyword evidence="3" id="KW-1185">Reference proteome</keyword>
<gene>
    <name evidence="2" type="ORF">JOF28_000157</name>
</gene>
<dbReference type="AlphaFoldDB" id="A0A940PKQ3"/>
<protein>
    <submittedName>
        <fullName evidence="2">Uncharacterized protein</fullName>
    </submittedName>
</protein>
<accession>A0A940PKQ3</accession>
<dbReference type="Proteomes" id="UP000675163">
    <property type="component" value="Unassembled WGS sequence"/>
</dbReference>
<comment type="caution">
    <text evidence="2">The sequence shown here is derived from an EMBL/GenBank/DDBJ whole genome shotgun (WGS) entry which is preliminary data.</text>
</comment>